<dbReference type="RefSeq" id="WP_275820403.1">
    <property type="nucleotide sequence ID" value="NZ_JARHTQ010000030.1"/>
</dbReference>
<dbReference type="Proteomes" id="UP001220022">
    <property type="component" value="Unassembled WGS sequence"/>
</dbReference>
<organism evidence="1 2">
    <name type="scientific">Streptantibioticus ferralitis</name>
    <dbReference type="NCBI Taxonomy" id="236510"/>
    <lineage>
        <taxon>Bacteria</taxon>
        <taxon>Bacillati</taxon>
        <taxon>Actinomycetota</taxon>
        <taxon>Actinomycetes</taxon>
        <taxon>Kitasatosporales</taxon>
        <taxon>Streptomycetaceae</taxon>
        <taxon>Streptantibioticus</taxon>
    </lineage>
</organism>
<reference evidence="1 2" key="1">
    <citation type="submission" date="2023-03" db="EMBL/GenBank/DDBJ databases">
        <title>Draft genome sequence of type strain Streptomyces ferralitis JCM 14344.</title>
        <authorList>
            <person name="Klaysubun C."/>
            <person name="Duangmal K."/>
        </authorList>
    </citation>
    <scope>NUCLEOTIDE SEQUENCE [LARGE SCALE GENOMIC DNA]</scope>
    <source>
        <strain evidence="1 2">JCM 14344</strain>
    </source>
</reference>
<evidence type="ECO:0000313" key="2">
    <source>
        <dbReference type="Proteomes" id="UP001220022"/>
    </source>
</evidence>
<gene>
    <name evidence="1" type="ORF">P2L57_31680</name>
</gene>
<evidence type="ECO:0000313" key="1">
    <source>
        <dbReference type="EMBL" id="MDF2260116.1"/>
    </source>
</evidence>
<comment type="caution">
    <text evidence="1">The sequence shown here is derived from an EMBL/GenBank/DDBJ whole genome shotgun (WGS) entry which is preliminary data.</text>
</comment>
<accession>A0ABT5Z975</accession>
<dbReference type="EMBL" id="JARHTQ010000030">
    <property type="protein sequence ID" value="MDF2260116.1"/>
    <property type="molecule type" value="Genomic_DNA"/>
</dbReference>
<protein>
    <submittedName>
        <fullName evidence="1">Uncharacterized protein</fullName>
    </submittedName>
</protein>
<proteinExistence type="predicted"/>
<keyword evidence="2" id="KW-1185">Reference proteome</keyword>
<name>A0ABT5Z975_9ACTN</name>
<sequence>MFLALVTVLSLPFWSVGALLSSPKGTPIGLPVGALMVVCPVIAASSPP</sequence>